<dbReference type="eggNOG" id="ENOG502S68W">
    <property type="taxonomic scope" value="Eukaryota"/>
</dbReference>
<keyword evidence="3" id="KW-1185">Reference proteome</keyword>
<dbReference type="EMBL" id="AYCK01020551">
    <property type="status" value="NOT_ANNOTATED_CDS"/>
    <property type="molecule type" value="Genomic_DNA"/>
</dbReference>
<dbReference type="EMBL" id="AYCK01020552">
    <property type="status" value="NOT_ANNOTATED_CDS"/>
    <property type="molecule type" value="Genomic_DNA"/>
</dbReference>
<dbReference type="Ensembl" id="ENSPFOT00000011903.1">
    <property type="protein sequence ID" value="ENSPFOP00000011886.1"/>
    <property type="gene ID" value="ENSPFOG00000011912.1"/>
</dbReference>
<dbReference type="Proteomes" id="UP000028760">
    <property type="component" value="Unassembled WGS sequence"/>
</dbReference>
<dbReference type="GO" id="GO:0042162">
    <property type="term" value="F:telomeric DNA binding"/>
    <property type="evidence" value="ECO:0007669"/>
    <property type="project" value="TreeGrafter"/>
</dbReference>
<dbReference type="GeneTree" id="ENSGT01060000248721"/>
<dbReference type="GO" id="GO:1904356">
    <property type="term" value="P:regulation of telomere maintenance via telomere lengthening"/>
    <property type="evidence" value="ECO:0007669"/>
    <property type="project" value="TreeGrafter"/>
</dbReference>
<dbReference type="GO" id="GO:0070187">
    <property type="term" value="C:shelterin complex"/>
    <property type="evidence" value="ECO:0007669"/>
    <property type="project" value="InterPro"/>
</dbReference>
<dbReference type="EMBL" id="AYCK01020553">
    <property type="status" value="NOT_ANNOTATED_CDS"/>
    <property type="molecule type" value="Genomic_DNA"/>
</dbReference>
<sequence length="134" mass="15838">EPDLRPLNLEDPRRLRVLSARALSIVMNRDVQNFEAVMAFLDATHRLLPGLVPAIKHMKIQFGLKTMSQREMFLMRKNQADFRRLVQNLAFTKERLQDYMKGDMEECYGERYAQKVEQRLLAYLQELRRALPAD</sequence>
<evidence type="ECO:0000259" key="1">
    <source>
        <dbReference type="Pfam" id="PF14973"/>
    </source>
</evidence>
<dbReference type="AlphaFoldDB" id="A0A087Y1I3"/>
<dbReference type="PANTHER" id="PTHR15512">
    <property type="entry name" value="TERF1-INTERACTING NUCLEAR FACTOR 2"/>
    <property type="match status" value="1"/>
</dbReference>
<evidence type="ECO:0000313" key="3">
    <source>
        <dbReference type="Proteomes" id="UP000028760"/>
    </source>
</evidence>
<dbReference type="InterPro" id="IPR029400">
    <property type="entry name" value="TINF2_N"/>
</dbReference>
<evidence type="ECO:0000313" key="2">
    <source>
        <dbReference type="Ensembl" id="ENSPFOP00000011886.1"/>
    </source>
</evidence>
<proteinExistence type="predicted"/>
<name>A0A087Y1I3_POEFO</name>
<dbReference type="OMA" id="GFLEATH"/>
<reference evidence="2" key="3">
    <citation type="submission" date="2025-09" db="UniProtKB">
        <authorList>
            <consortium name="Ensembl"/>
        </authorList>
    </citation>
    <scope>IDENTIFICATION</scope>
</reference>
<reference evidence="2" key="2">
    <citation type="submission" date="2025-08" db="UniProtKB">
        <authorList>
            <consortium name="Ensembl"/>
        </authorList>
    </citation>
    <scope>IDENTIFICATION</scope>
</reference>
<dbReference type="GO" id="GO:0016233">
    <property type="term" value="P:telomere capping"/>
    <property type="evidence" value="ECO:0007669"/>
    <property type="project" value="InterPro"/>
</dbReference>
<dbReference type="InterPro" id="IPR039098">
    <property type="entry name" value="TINF2"/>
</dbReference>
<accession>A0A087Y1I3</accession>
<dbReference type="PANTHER" id="PTHR15512:SF0">
    <property type="entry name" value="TERF1-INTERACTING NUCLEAR FACTOR 2"/>
    <property type="match status" value="1"/>
</dbReference>
<reference evidence="3" key="1">
    <citation type="submission" date="2013-10" db="EMBL/GenBank/DDBJ databases">
        <authorList>
            <person name="Schartl M."/>
            <person name="Warren W."/>
        </authorList>
    </citation>
    <scope>NUCLEOTIDE SEQUENCE [LARGE SCALE GENOMIC DNA]</scope>
    <source>
        <strain evidence="3">female</strain>
    </source>
</reference>
<dbReference type="Pfam" id="PF14973">
    <property type="entry name" value="TINF2_N"/>
    <property type="match status" value="1"/>
</dbReference>
<feature type="domain" description="TERF1-interacting nuclear factor 2 N-terminal" evidence="1">
    <location>
        <begin position="75"/>
        <end position="133"/>
    </location>
</feature>
<protein>
    <recommendedName>
        <fullName evidence="1">TERF1-interacting nuclear factor 2 N-terminal domain-containing protein</fullName>
    </recommendedName>
</protein>
<organism evidence="2 3">
    <name type="scientific">Poecilia formosa</name>
    <name type="common">Amazon molly</name>
    <name type="synonym">Limia formosa</name>
    <dbReference type="NCBI Taxonomy" id="48698"/>
    <lineage>
        <taxon>Eukaryota</taxon>
        <taxon>Metazoa</taxon>
        <taxon>Chordata</taxon>
        <taxon>Craniata</taxon>
        <taxon>Vertebrata</taxon>
        <taxon>Euteleostomi</taxon>
        <taxon>Actinopterygii</taxon>
        <taxon>Neopterygii</taxon>
        <taxon>Teleostei</taxon>
        <taxon>Neoteleostei</taxon>
        <taxon>Acanthomorphata</taxon>
        <taxon>Ovalentaria</taxon>
        <taxon>Atherinomorphae</taxon>
        <taxon>Cyprinodontiformes</taxon>
        <taxon>Poeciliidae</taxon>
        <taxon>Poeciliinae</taxon>
        <taxon>Poecilia</taxon>
    </lineage>
</organism>